<evidence type="ECO:0000256" key="3">
    <source>
        <dbReference type="ARBA" id="ARBA00023002"/>
    </source>
</evidence>
<dbReference type="AlphaFoldDB" id="A0A9P6GGV6"/>
<dbReference type="Pfam" id="PF00067">
    <property type="entry name" value="p450"/>
    <property type="match status" value="1"/>
</dbReference>
<dbReference type="PANTHER" id="PTHR46300:SF2">
    <property type="entry name" value="CYTOCHROME P450 MONOOXYGENASE ALNH-RELATED"/>
    <property type="match status" value="1"/>
</dbReference>
<evidence type="ECO:0000313" key="8">
    <source>
        <dbReference type="EMBL" id="KAF9734848.1"/>
    </source>
</evidence>
<evidence type="ECO:0000313" key="9">
    <source>
        <dbReference type="Proteomes" id="UP000756921"/>
    </source>
</evidence>
<keyword evidence="9" id="KW-1185">Reference proteome</keyword>
<comment type="similarity">
    <text evidence="1">Belongs to the cytochrome P450 family.</text>
</comment>
<dbReference type="GO" id="GO:0016705">
    <property type="term" value="F:oxidoreductase activity, acting on paired donors, with incorporation or reduction of molecular oxygen"/>
    <property type="evidence" value="ECO:0007669"/>
    <property type="project" value="InterPro"/>
</dbReference>
<dbReference type="InterPro" id="IPR036396">
    <property type="entry name" value="Cyt_P450_sf"/>
</dbReference>
<dbReference type="PANTHER" id="PTHR46300">
    <property type="entry name" value="P450, PUTATIVE (EUROFUNG)-RELATED-RELATED"/>
    <property type="match status" value="1"/>
</dbReference>
<dbReference type="InterPro" id="IPR050364">
    <property type="entry name" value="Cytochrome_P450_fung"/>
</dbReference>
<keyword evidence="7" id="KW-1133">Transmembrane helix</keyword>
<dbReference type="OrthoDB" id="1103324at2759"/>
<keyword evidence="7" id="KW-0812">Transmembrane</keyword>
<dbReference type="EMBL" id="WJXW01000007">
    <property type="protein sequence ID" value="KAF9734848.1"/>
    <property type="molecule type" value="Genomic_DNA"/>
</dbReference>
<dbReference type="InterPro" id="IPR002401">
    <property type="entry name" value="Cyt_P450_E_grp-I"/>
</dbReference>
<evidence type="ECO:0000256" key="6">
    <source>
        <dbReference type="PIRSR" id="PIRSR602401-1"/>
    </source>
</evidence>
<keyword evidence="5" id="KW-0503">Monooxygenase</keyword>
<accession>A0A9P6GGV6</accession>
<sequence length="526" mass="59844">MGRPVDALDIAALVIVAFCIRFLYGFGSRDKRLPPGPPTIPILGNAHQIPSQSVEKKFKEWADIYGPIYSLKIGAGTLIMLSDKRTVHDLLEKRSAIYSERPKDQQLMTALAENFAFWDANPAWRASRKIAAHFVSPKNLDETIMAIQEAEASQLMHDLLNAPEDFFNHVKRVTASVASIVIFGFRAPTPDSFWATCVYDAIDQINLATTPGSYLPIDQFPVLNYVPSFLVPSKQRAKTCFNTVSSIWIEAHSRVVARRQKGDHRMSLGDRLVSGEMKSDVKMTPRQEANFIGTLHQGAADTTSTMILTNILYLAKHPWIQKKAQEELDRVCGDRRMPTWDDFGDLPYINCIVKESMRMRPVLPTGVPVRVNRDDWFDGYLIPKDSTVFCPAYNIHMNADLYPDPETYNPDRYLDRPLLAMSYAGSPDYNNRDHYSYGAGRRICVGIHLAERTQWRLTARLLWAYSIKPEIDAKGNEIEVNTDAYEVGLLCSPMPFKVRFVPRSEKHVEVIKTDFQDVEEYLKTWE</sequence>
<comment type="cofactor">
    <cofactor evidence="6">
        <name>heme</name>
        <dbReference type="ChEBI" id="CHEBI:30413"/>
    </cofactor>
</comment>
<dbReference type="PRINTS" id="PR00463">
    <property type="entry name" value="EP450I"/>
</dbReference>
<reference evidence="8" key="1">
    <citation type="journal article" date="2020" name="Mol. Plant Microbe Interact.">
        <title>Genome Sequence of the Biocontrol Agent Coniothyrium minitans strain Conio (IMI 134523).</title>
        <authorList>
            <person name="Patel D."/>
            <person name="Shittu T.A."/>
            <person name="Baroncelli R."/>
            <person name="Muthumeenakshi S."/>
            <person name="Osborne T.H."/>
            <person name="Janganan T.K."/>
            <person name="Sreenivasaprasad S."/>
        </authorList>
    </citation>
    <scope>NUCLEOTIDE SEQUENCE</scope>
    <source>
        <strain evidence="8">Conio</strain>
    </source>
</reference>
<evidence type="ECO:0000256" key="7">
    <source>
        <dbReference type="SAM" id="Phobius"/>
    </source>
</evidence>
<dbReference type="SUPFAM" id="SSF48264">
    <property type="entry name" value="Cytochrome P450"/>
    <property type="match status" value="1"/>
</dbReference>
<feature type="transmembrane region" description="Helical" evidence="7">
    <location>
        <begin position="7"/>
        <end position="27"/>
    </location>
</feature>
<keyword evidence="3" id="KW-0560">Oxidoreductase</keyword>
<keyword evidence="6" id="KW-0349">Heme</keyword>
<dbReference type="CDD" id="cd11065">
    <property type="entry name" value="CYP64-like"/>
    <property type="match status" value="1"/>
</dbReference>
<keyword evidence="2 6" id="KW-0479">Metal-binding</keyword>
<feature type="binding site" description="axial binding residue" evidence="6">
    <location>
        <position position="444"/>
    </location>
    <ligand>
        <name>heme</name>
        <dbReference type="ChEBI" id="CHEBI:30413"/>
    </ligand>
    <ligandPart>
        <name>Fe</name>
        <dbReference type="ChEBI" id="CHEBI:18248"/>
    </ligandPart>
</feature>
<dbReference type="InterPro" id="IPR001128">
    <property type="entry name" value="Cyt_P450"/>
</dbReference>
<comment type="caution">
    <text evidence="8">The sequence shown here is derived from an EMBL/GenBank/DDBJ whole genome shotgun (WGS) entry which is preliminary data.</text>
</comment>
<proteinExistence type="inferred from homology"/>
<evidence type="ECO:0000256" key="4">
    <source>
        <dbReference type="ARBA" id="ARBA00023004"/>
    </source>
</evidence>
<keyword evidence="4 6" id="KW-0408">Iron</keyword>
<protein>
    <submittedName>
        <fullName evidence="8">Cytochrome p450</fullName>
    </submittedName>
</protein>
<evidence type="ECO:0000256" key="1">
    <source>
        <dbReference type="ARBA" id="ARBA00010617"/>
    </source>
</evidence>
<keyword evidence="7" id="KW-0472">Membrane</keyword>
<dbReference type="GO" id="GO:0020037">
    <property type="term" value="F:heme binding"/>
    <property type="evidence" value="ECO:0007669"/>
    <property type="project" value="InterPro"/>
</dbReference>
<organism evidence="8 9">
    <name type="scientific">Paraphaeosphaeria minitans</name>
    <dbReference type="NCBI Taxonomy" id="565426"/>
    <lineage>
        <taxon>Eukaryota</taxon>
        <taxon>Fungi</taxon>
        <taxon>Dikarya</taxon>
        <taxon>Ascomycota</taxon>
        <taxon>Pezizomycotina</taxon>
        <taxon>Dothideomycetes</taxon>
        <taxon>Pleosporomycetidae</taxon>
        <taxon>Pleosporales</taxon>
        <taxon>Massarineae</taxon>
        <taxon>Didymosphaeriaceae</taxon>
        <taxon>Paraphaeosphaeria</taxon>
    </lineage>
</organism>
<dbReference type="GO" id="GO:0004497">
    <property type="term" value="F:monooxygenase activity"/>
    <property type="evidence" value="ECO:0007669"/>
    <property type="project" value="UniProtKB-KW"/>
</dbReference>
<dbReference type="Proteomes" id="UP000756921">
    <property type="component" value="Unassembled WGS sequence"/>
</dbReference>
<gene>
    <name evidence="8" type="ORF">PMIN01_07751</name>
</gene>
<evidence type="ECO:0000256" key="5">
    <source>
        <dbReference type="ARBA" id="ARBA00023033"/>
    </source>
</evidence>
<evidence type="ECO:0000256" key="2">
    <source>
        <dbReference type="ARBA" id="ARBA00022723"/>
    </source>
</evidence>
<dbReference type="PRINTS" id="PR00385">
    <property type="entry name" value="P450"/>
</dbReference>
<name>A0A9P6GGV6_9PLEO</name>
<dbReference type="GO" id="GO:0005506">
    <property type="term" value="F:iron ion binding"/>
    <property type="evidence" value="ECO:0007669"/>
    <property type="project" value="InterPro"/>
</dbReference>
<dbReference type="Gene3D" id="1.10.630.10">
    <property type="entry name" value="Cytochrome P450"/>
    <property type="match status" value="1"/>
</dbReference>